<dbReference type="PANTHER" id="PTHR33064:SF37">
    <property type="entry name" value="RIBONUCLEASE H"/>
    <property type="match status" value="1"/>
</dbReference>
<dbReference type="Pfam" id="PF00078">
    <property type="entry name" value="RVT_1"/>
    <property type="match status" value="1"/>
</dbReference>
<dbReference type="Gene3D" id="3.30.70.270">
    <property type="match status" value="2"/>
</dbReference>
<name>A0A5H2XH03_PRUDU</name>
<dbReference type="FunFam" id="3.30.70.270:FF:000003">
    <property type="entry name" value="Transposon Ty3-G Gag-Pol polyprotein"/>
    <property type="match status" value="1"/>
</dbReference>
<evidence type="ECO:0000313" key="2">
    <source>
        <dbReference type="EMBL" id="BBN67638.1"/>
    </source>
</evidence>
<accession>A0A5H2XH03</accession>
<dbReference type="InterPro" id="IPR043128">
    <property type="entry name" value="Rev_trsase/Diguanyl_cyclase"/>
</dbReference>
<dbReference type="InterPro" id="IPR043502">
    <property type="entry name" value="DNA/RNA_pol_sf"/>
</dbReference>
<dbReference type="PROSITE" id="PS50878">
    <property type="entry name" value="RT_POL"/>
    <property type="match status" value="1"/>
</dbReference>
<dbReference type="InterPro" id="IPR051320">
    <property type="entry name" value="Viral_Replic_Matur_Polypro"/>
</dbReference>
<reference evidence="2" key="1">
    <citation type="journal article" date="2019" name="Science">
        <title>Mutation of a bHLH transcription factor allowed almond domestication.</title>
        <authorList>
            <person name="Sanchez-Perez R."/>
            <person name="Pavan S."/>
            <person name="Mazzeo R."/>
            <person name="Moldovan C."/>
            <person name="Aiese Cigliano R."/>
            <person name="Del Cueto J."/>
            <person name="Ricciardi F."/>
            <person name="Lotti C."/>
            <person name="Ricciardi L."/>
            <person name="Dicenta F."/>
            <person name="Lopez-Marques R.L."/>
            <person name="Lindberg Moller B."/>
        </authorList>
    </citation>
    <scope>NUCLEOTIDE SEQUENCE</scope>
</reference>
<dbReference type="SUPFAM" id="SSF56672">
    <property type="entry name" value="DNA/RNA polymerases"/>
    <property type="match status" value="1"/>
</dbReference>
<protein>
    <recommendedName>
        <fullName evidence="1">Reverse transcriptase domain-containing protein</fullName>
    </recommendedName>
</protein>
<dbReference type="AlphaFoldDB" id="A0A5H2XH03"/>
<evidence type="ECO:0000259" key="1">
    <source>
        <dbReference type="PROSITE" id="PS50878"/>
    </source>
</evidence>
<organism evidence="2">
    <name type="scientific">Prunus dulcis</name>
    <name type="common">Almond</name>
    <name type="synonym">Amygdalus dulcis</name>
    <dbReference type="NCBI Taxonomy" id="3755"/>
    <lineage>
        <taxon>Eukaryota</taxon>
        <taxon>Viridiplantae</taxon>
        <taxon>Streptophyta</taxon>
        <taxon>Embryophyta</taxon>
        <taxon>Tracheophyta</taxon>
        <taxon>Spermatophyta</taxon>
        <taxon>Magnoliopsida</taxon>
        <taxon>eudicotyledons</taxon>
        <taxon>Gunneridae</taxon>
        <taxon>Pentapetalae</taxon>
        <taxon>rosids</taxon>
        <taxon>fabids</taxon>
        <taxon>Rosales</taxon>
        <taxon>Rosaceae</taxon>
        <taxon>Amygdaloideae</taxon>
        <taxon>Amygdaleae</taxon>
        <taxon>Prunus</taxon>
    </lineage>
</organism>
<gene>
    <name evidence="2" type="ORF">Prudu_138S000200</name>
</gene>
<sequence>MGIPSFLGQFVVVYIDDIVVYSNSPEEHLEHLKKVFQVLRDNQLYVKKEKCSFIQEEVEFLGHRIRGGQLLMEEGKVRAIQEWEPPIKVPELRSFLGLVNYYRKVHQGIFSIAAPLTDLLEKNKTWSGHLMPACLR</sequence>
<feature type="domain" description="Reverse transcriptase" evidence="1">
    <location>
        <begin position="1"/>
        <end position="65"/>
    </location>
</feature>
<dbReference type="PANTHER" id="PTHR33064">
    <property type="entry name" value="POL PROTEIN"/>
    <property type="match status" value="1"/>
</dbReference>
<proteinExistence type="predicted"/>
<dbReference type="EMBL" id="AP020475">
    <property type="protein sequence ID" value="BBN67638.1"/>
    <property type="molecule type" value="Genomic_DNA"/>
</dbReference>
<dbReference type="InterPro" id="IPR000477">
    <property type="entry name" value="RT_dom"/>
</dbReference>